<dbReference type="EMBL" id="CM042053">
    <property type="protein sequence ID" value="KAI3715169.1"/>
    <property type="molecule type" value="Genomic_DNA"/>
</dbReference>
<evidence type="ECO:0000313" key="1">
    <source>
        <dbReference type="EMBL" id="KAI3715169.1"/>
    </source>
</evidence>
<reference evidence="1 2" key="2">
    <citation type="journal article" date="2022" name="Mol. Ecol. Resour.">
        <title>The genomes of chicory, endive, great burdock and yacon provide insights into Asteraceae paleo-polyploidization history and plant inulin production.</title>
        <authorList>
            <person name="Fan W."/>
            <person name="Wang S."/>
            <person name="Wang H."/>
            <person name="Wang A."/>
            <person name="Jiang F."/>
            <person name="Liu H."/>
            <person name="Zhao H."/>
            <person name="Xu D."/>
            <person name="Zhang Y."/>
        </authorList>
    </citation>
    <scope>NUCLEOTIDE SEQUENCE [LARGE SCALE GENOMIC DNA]</scope>
    <source>
        <strain evidence="2">cv. Niubang</strain>
    </source>
</reference>
<reference evidence="2" key="1">
    <citation type="journal article" date="2022" name="Mol. Ecol. Resour.">
        <title>The genomes of chicory, endive, great burdock and yacon provide insights into Asteraceae palaeo-polyploidization history and plant inulin production.</title>
        <authorList>
            <person name="Fan W."/>
            <person name="Wang S."/>
            <person name="Wang H."/>
            <person name="Wang A."/>
            <person name="Jiang F."/>
            <person name="Liu H."/>
            <person name="Zhao H."/>
            <person name="Xu D."/>
            <person name="Zhang Y."/>
        </authorList>
    </citation>
    <scope>NUCLEOTIDE SEQUENCE [LARGE SCALE GENOMIC DNA]</scope>
    <source>
        <strain evidence="2">cv. Niubang</strain>
    </source>
</reference>
<gene>
    <name evidence="1" type="ORF">L6452_22139</name>
</gene>
<keyword evidence="2" id="KW-1185">Reference proteome</keyword>
<organism evidence="1 2">
    <name type="scientific">Arctium lappa</name>
    <name type="common">Greater burdock</name>
    <name type="synonym">Lappa major</name>
    <dbReference type="NCBI Taxonomy" id="4217"/>
    <lineage>
        <taxon>Eukaryota</taxon>
        <taxon>Viridiplantae</taxon>
        <taxon>Streptophyta</taxon>
        <taxon>Embryophyta</taxon>
        <taxon>Tracheophyta</taxon>
        <taxon>Spermatophyta</taxon>
        <taxon>Magnoliopsida</taxon>
        <taxon>eudicotyledons</taxon>
        <taxon>Gunneridae</taxon>
        <taxon>Pentapetalae</taxon>
        <taxon>asterids</taxon>
        <taxon>campanulids</taxon>
        <taxon>Asterales</taxon>
        <taxon>Asteraceae</taxon>
        <taxon>Carduoideae</taxon>
        <taxon>Cardueae</taxon>
        <taxon>Arctiinae</taxon>
        <taxon>Arctium</taxon>
    </lineage>
</organism>
<evidence type="ECO:0000313" key="2">
    <source>
        <dbReference type="Proteomes" id="UP001055879"/>
    </source>
</evidence>
<proteinExistence type="predicted"/>
<comment type="caution">
    <text evidence="1">The sequence shown here is derived from an EMBL/GenBank/DDBJ whole genome shotgun (WGS) entry which is preliminary data.</text>
</comment>
<sequence>MVFNCPHSAVALRDFVNGGMGSQEWKGIIPCEFTEITDELATCGFVLEAAEVAAWVMSPFSVLYRFLVEYESADMARELATSTLKVLPHDVKKPKKRAPVSFGGRSSSEKPQRSRSVSFSSDRPRARGRSPAFNALASKFDNPGGRNLSTPPPLVKKLYPKVGDGEGGGGGGGGRTGGNLDISKIVSKSKAIASLTASFDKPTREKLMPRSLKVKSESTAKPELNSKANPMSSRIGAQTTKEDTKENEVEDEEGLTIYPYERLTTSSTDPAPDIDVTKREIYLSSAEFKKKFGMTKDAFRKMPKWKQNKMKSDIYKESLLAASSPQEASFTTDIESWRANFKQRYLLQVIFAQIYCYSMRQQPYVATT</sequence>
<dbReference type="Proteomes" id="UP001055879">
    <property type="component" value="Linkage Group LG07"/>
</dbReference>
<accession>A0ACB9AY54</accession>
<protein>
    <submittedName>
        <fullName evidence="1">Uncharacterized protein</fullName>
    </submittedName>
</protein>
<name>A0ACB9AY54_ARCLA</name>